<accession>G4QCT8</accession>
<reference key="1">
    <citation type="submission" date="2011-09" db="EMBL/GenBank/DDBJ databases">
        <title>Genomic characterization of the Taylorella genus.</title>
        <authorList>
            <person name="Hebert L."/>
            <person name="Moumen B."/>
            <person name="Pons N."/>
            <person name="Duquesne F."/>
            <person name="Breuil M.-F."/>
            <person name="Goux D."/>
            <person name="Batto J.-M."/>
            <person name="Renault P."/>
            <person name="Laugier C."/>
            <person name="Petry S."/>
        </authorList>
    </citation>
    <scope>NUCLEOTIDE SEQUENCE</scope>
    <source>
        <strain>MCE3</strain>
    </source>
</reference>
<protein>
    <submittedName>
        <fullName evidence="1">Putative phage protein</fullName>
    </submittedName>
</protein>
<dbReference type="EMBL" id="CP003059">
    <property type="protein sequence ID" value="AEP36218.1"/>
    <property type="molecule type" value="Genomic_DNA"/>
</dbReference>
<evidence type="ECO:0000313" key="1">
    <source>
        <dbReference type="EMBL" id="AEP36218.1"/>
    </source>
</evidence>
<dbReference type="KEGG" id="tas:TASI_0443"/>
<sequence length="97" mass="10923">MPIQIRAYGLNENDLILVEMIHKGWYSPYCPFNGQSYLDKNKNILLIGLSGRYRFILTTKDGSKPSVGQVLVTHNNVEMSQQVFMAYMSCCGGENGN</sequence>
<dbReference type="HOGENOM" id="CLU_2345687_0_0_4"/>
<reference evidence="1 2" key="2">
    <citation type="journal article" date="2012" name="PLoS ONE">
        <title>Genomic characterization of the taylorella genus.</title>
        <authorList>
            <person name="Hebert L."/>
            <person name="Moumen B."/>
            <person name="Pons N."/>
            <person name="Duquesne F."/>
            <person name="Breuil M.F."/>
            <person name="Goux D."/>
            <person name="Batto J.M."/>
            <person name="Laugier C."/>
            <person name="Renault P."/>
            <person name="Petry S."/>
        </authorList>
    </citation>
    <scope>NUCLEOTIDE SEQUENCE [LARGE SCALE GENOMIC DNA]</scope>
    <source>
        <strain evidence="1 2">MCE3</strain>
    </source>
</reference>
<dbReference type="AlphaFoldDB" id="G4QCT8"/>
<dbReference type="Proteomes" id="UP000009284">
    <property type="component" value="Chromosome"/>
</dbReference>
<proteinExistence type="predicted"/>
<name>G4QCT8_TAYAM</name>
<keyword evidence="2" id="KW-1185">Reference proteome</keyword>
<dbReference type="STRING" id="1008459.TASI_0443"/>
<evidence type="ECO:0000313" key="2">
    <source>
        <dbReference type="Proteomes" id="UP000009284"/>
    </source>
</evidence>
<organism evidence="1 2">
    <name type="scientific">Taylorella asinigenitalis (strain MCE3)</name>
    <dbReference type="NCBI Taxonomy" id="1008459"/>
    <lineage>
        <taxon>Bacteria</taxon>
        <taxon>Pseudomonadati</taxon>
        <taxon>Pseudomonadota</taxon>
        <taxon>Betaproteobacteria</taxon>
        <taxon>Burkholderiales</taxon>
        <taxon>Alcaligenaceae</taxon>
        <taxon>Taylorella</taxon>
    </lineage>
</organism>
<gene>
    <name evidence="1" type="ordered locus">TASI_0443</name>
</gene>